<evidence type="ECO:0000313" key="3">
    <source>
        <dbReference type="Proteomes" id="UP001381693"/>
    </source>
</evidence>
<dbReference type="InterPro" id="IPR036691">
    <property type="entry name" value="Endo/exonu/phosph_ase_sf"/>
</dbReference>
<evidence type="ECO:0000313" key="2">
    <source>
        <dbReference type="EMBL" id="KAK7060091.1"/>
    </source>
</evidence>
<feature type="transmembrane region" description="Helical" evidence="1">
    <location>
        <begin position="319"/>
        <end position="340"/>
    </location>
</feature>
<accession>A0AAN8ZUU6</accession>
<keyword evidence="1" id="KW-0812">Transmembrane</keyword>
<feature type="transmembrane region" description="Helical" evidence="1">
    <location>
        <begin position="285"/>
        <end position="307"/>
    </location>
</feature>
<dbReference type="Gene3D" id="3.60.10.10">
    <property type="entry name" value="Endonuclease/exonuclease/phosphatase"/>
    <property type="match status" value="1"/>
</dbReference>
<name>A0AAN8ZUU6_HALRR</name>
<comment type="caution">
    <text evidence="2">The sequence shown here is derived from an EMBL/GenBank/DDBJ whole genome shotgun (WGS) entry which is preliminary data.</text>
</comment>
<dbReference type="Proteomes" id="UP001381693">
    <property type="component" value="Unassembled WGS sequence"/>
</dbReference>
<organism evidence="2 3">
    <name type="scientific">Halocaridina rubra</name>
    <name type="common">Hawaiian red shrimp</name>
    <dbReference type="NCBI Taxonomy" id="373956"/>
    <lineage>
        <taxon>Eukaryota</taxon>
        <taxon>Metazoa</taxon>
        <taxon>Ecdysozoa</taxon>
        <taxon>Arthropoda</taxon>
        <taxon>Crustacea</taxon>
        <taxon>Multicrustacea</taxon>
        <taxon>Malacostraca</taxon>
        <taxon>Eumalacostraca</taxon>
        <taxon>Eucarida</taxon>
        <taxon>Decapoda</taxon>
        <taxon>Pleocyemata</taxon>
        <taxon>Caridea</taxon>
        <taxon>Atyoidea</taxon>
        <taxon>Atyidae</taxon>
        <taxon>Halocaridina</taxon>
    </lineage>
</organism>
<reference evidence="2 3" key="1">
    <citation type="submission" date="2023-11" db="EMBL/GenBank/DDBJ databases">
        <title>Halocaridina rubra genome assembly.</title>
        <authorList>
            <person name="Smith C."/>
        </authorList>
    </citation>
    <scope>NUCLEOTIDE SEQUENCE [LARGE SCALE GENOMIC DNA]</scope>
    <source>
        <strain evidence="2">EP-1</strain>
        <tissue evidence="2">Whole</tissue>
    </source>
</reference>
<protein>
    <submittedName>
        <fullName evidence="2">Uncharacterized protein</fullName>
    </submittedName>
</protein>
<feature type="transmembrane region" description="Helical" evidence="1">
    <location>
        <begin position="204"/>
        <end position="222"/>
    </location>
</feature>
<dbReference type="EMBL" id="JAXCGZ010021080">
    <property type="protein sequence ID" value="KAK7060091.1"/>
    <property type="molecule type" value="Genomic_DNA"/>
</dbReference>
<proteinExistence type="predicted"/>
<keyword evidence="3" id="KW-1185">Reference proteome</keyword>
<feature type="transmembrane region" description="Helical" evidence="1">
    <location>
        <begin position="253"/>
        <end position="273"/>
    </location>
</feature>
<keyword evidence="1" id="KW-0472">Membrane</keyword>
<sequence length="386" mass="43598">MLFVAPLLATLGIHDLIFGAMAMFLTMSATLWQGCATRADQWWFVYATTLIDLFPMLPAVTIRSSVSKVHRLWAGTQHRGVLRISGDLVNSTIGIKADMLGGNNGSALNLALPDRSSFTIHFSNIRGLNSNRSSVEEYLGTSLPNLILLSETQLSRHAFTDPLQISCYNVHARFHYKGEVSAYWNTSTPIARLMDLDSPDFDVLWLKIYLFITTIFLCFCYCSPNSTDFVSFFEYLFSAMSSCYLLTHMLKFSTLGISMCTTLSSLIPLTLMWEEIFNEDAGKAFSLLATLEVLWLLVNKTIYVNIYEATVDSYPSAQFFVNAMFSFAVILALISIRFSMRHVERKNKGKLEVVQNAENDIVRDSFRQVEGKSKNEKPQEIKMETD</sequence>
<evidence type="ECO:0000256" key="1">
    <source>
        <dbReference type="SAM" id="Phobius"/>
    </source>
</evidence>
<gene>
    <name evidence="2" type="ORF">SK128_009924</name>
</gene>
<keyword evidence="1" id="KW-1133">Transmembrane helix</keyword>
<dbReference type="AlphaFoldDB" id="A0AAN8ZUU6"/>
<dbReference type="SUPFAM" id="SSF56219">
    <property type="entry name" value="DNase I-like"/>
    <property type="match status" value="1"/>
</dbReference>